<name>A0ABN7XP70_GIGMA</name>
<feature type="non-terminal residue" evidence="1">
    <location>
        <position position="1"/>
    </location>
</feature>
<proteinExistence type="predicted"/>
<evidence type="ECO:0000313" key="1">
    <source>
        <dbReference type="EMBL" id="CAG8855879.1"/>
    </source>
</evidence>
<protein>
    <submittedName>
        <fullName evidence="1">18216_t:CDS:1</fullName>
    </submittedName>
</protein>
<organism evidence="1 2">
    <name type="scientific">Gigaspora margarita</name>
    <dbReference type="NCBI Taxonomy" id="4874"/>
    <lineage>
        <taxon>Eukaryota</taxon>
        <taxon>Fungi</taxon>
        <taxon>Fungi incertae sedis</taxon>
        <taxon>Mucoromycota</taxon>
        <taxon>Glomeromycotina</taxon>
        <taxon>Glomeromycetes</taxon>
        <taxon>Diversisporales</taxon>
        <taxon>Gigasporaceae</taxon>
        <taxon>Gigaspora</taxon>
    </lineage>
</organism>
<evidence type="ECO:0000313" key="2">
    <source>
        <dbReference type="Proteomes" id="UP000789901"/>
    </source>
</evidence>
<comment type="caution">
    <text evidence="1">The sequence shown here is derived from an EMBL/GenBank/DDBJ whole genome shotgun (WGS) entry which is preliminary data.</text>
</comment>
<feature type="non-terminal residue" evidence="1">
    <location>
        <position position="111"/>
    </location>
</feature>
<sequence length="111" mass="12962">PSNDLQKLYDKFQNNILKQWPQIACVYCRSLLYPEKALWISHNPSVTYSLQQRIPSVSLSFNPNINLITDFRVPTCNSCKKPETRFSFPYLFPMPEEITSVPLHMKKCLLP</sequence>
<gene>
    <name evidence="1" type="ORF">GMARGA_LOCUS44700</name>
</gene>
<reference evidence="1 2" key="1">
    <citation type="submission" date="2021-06" db="EMBL/GenBank/DDBJ databases">
        <authorList>
            <person name="Kallberg Y."/>
            <person name="Tangrot J."/>
            <person name="Rosling A."/>
        </authorList>
    </citation>
    <scope>NUCLEOTIDE SEQUENCE [LARGE SCALE GENOMIC DNA]</scope>
    <source>
        <strain evidence="1 2">120-4 pot B 10/14</strain>
    </source>
</reference>
<dbReference type="EMBL" id="CAJVQB010154176">
    <property type="protein sequence ID" value="CAG8855879.1"/>
    <property type="molecule type" value="Genomic_DNA"/>
</dbReference>
<dbReference type="Proteomes" id="UP000789901">
    <property type="component" value="Unassembled WGS sequence"/>
</dbReference>
<accession>A0ABN7XP70</accession>
<keyword evidence="2" id="KW-1185">Reference proteome</keyword>